<accession>A0A0G0PP27</accession>
<dbReference type="AlphaFoldDB" id="A0A0G0PP27"/>
<reference evidence="1 2" key="1">
    <citation type="journal article" date="2015" name="Nature">
        <title>rRNA introns, odd ribosomes, and small enigmatic genomes across a large radiation of phyla.</title>
        <authorList>
            <person name="Brown C.T."/>
            <person name="Hug L.A."/>
            <person name="Thomas B.C."/>
            <person name="Sharon I."/>
            <person name="Castelle C.J."/>
            <person name="Singh A."/>
            <person name="Wilkins M.J."/>
            <person name="Williams K.H."/>
            <person name="Banfield J.F."/>
        </authorList>
    </citation>
    <scope>NUCLEOTIDE SEQUENCE [LARGE SCALE GENOMIC DNA]</scope>
</reference>
<evidence type="ECO:0000313" key="1">
    <source>
        <dbReference type="EMBL" id="KKQ99904.1"/>
    </source>
</evidence>
<sequence length="94" mass="10819">MAQYNLPEDINNEMIDEIIAQLEELDPELFQIIKMMGDVGKHVFVAGEWIYKKLTEKGWDKNSALEACNIAGQKMFFASDPWQVAIEIEQQAEQ</sequence>
<evidence type="ECO:0000313" key="2">
    <source>
        <dbReference type="Proteomes" id="UP000033881"/>
    </source>
</evidence>
<name>A0A0G0PP27_9BACT</name>
<dbReference type="EMBL" id="LBWB01000022">
    <property type="protein sequence ID" value="KKQ99904.1"/>
    <property type="molecule type" value="Genomic_DNA"/>
</dbReference>
<organism evidence="1 2">
    <name type="scientific">Candidatus Woesebacteria bacterium GW2011_GWB1_39_12</name>
    <dbReference type="NCBI Taxonomy" id="1618574"/>
    <lineage>
        <taxon>Bacteria</taxon>
        <taxon>Candidatus Woeseibacteriota</taxon>
    </lineage>
</organism>
<dbReference type="Proteomes" id="UP000033881">
    <property type="component" value="Unassembled WGS sequence"/>
</dbReference>
<comment type="caution">
    <text evidence="1">The sequence shown here is derived from an EMBL/GenBank/DDBJ whole genome shotgun (WGS) entry which is preliminary data.</text>
</comment>
<proteinExistence type="predicted"/>
<protein>
    <submittedName>
        <fullName evidence="1">Uncharacterized protein</fullName>
    </submittedName>
</protein>
<feature type="non-terminal residue" evidence="1">
    <location>
        <position position="94"/>
    </location>
</feature>
<gene>
    <name evidence="1" type="ORF">UT24_C0022G0025</name>
</gene>